<evidence type="ECO:0000256" key="1">
    <source>
        <dbReference type="ARBA" id="ARBA00022714"/>
    </source>
</evidence>
<dbReference type="EMBL" id="CP060436">
    <property type="protein sequence ID" value="QPM90574.1"/>
    <property type="molecule type" value="Genomic_DNA"/>
</dbReference>
<name>A0A418SLJ0_9RHOB</name>
<dbReference type="GO" id="GO:0051537">
    <property type="term" value="F:2 iron, 2 sulfur cluster binding"/>
    <property type="evidence" value="ECO:0007669"/>
    <property type="project" value="UniProtKB-KW"/>
</dbReference>
<keyword evidence="4" id="KW-0411">Iron-sulfur</keyword>
<dbReference type="InterPro" id="IPR051452">
    <property type="entry name" value="Diverse_Oxidoreductases"/>
</dbReference>
<evidence type="ECO:0000256" key="3">
    <source>
        <dbReference type="ARBA" id="ARBA00023004"/>
    </source>
</evidence>
<gene>
    <name evidence="5" type="primary">hcrC</name>
    <name evidence="5" type="ORF">PSAL_018130</name>
</gene>
<dbReference type="AlphaFoldDB" id="A0A418SLJ0"/>
<dbReference type="SUPFAM" id="SSF47741">
    <property type="entry name" value="CO dehydrogenase ISP C-domain like"/>
    <property type="match status" value="1"/>
</dbReference>
<dbReference type="GO" id="GO:0046872">
    <property type="term" value="F:metal ion binding"/>
    <property type="evidence" value="ECO:0007669"/>
    <property type="project" value="UniProtKB-KW"/>
</dbReference>
<evidence type="ECO:0000313" key="5">
    <source>
        <dbReference type="EMBL" id="QPM90574.1"/>
    </source>
</evidence>
<reference evidence="5 6" key="1">
    <citation type="submission" date="2020-08" db="EMBL/GenBank/DDBJ databases">
        <title>Genome sequence of Rhodobacteraceae bacterium Lw-13e.</title>
        <authorList>
            <person name="Poehlein A."/>
            <person name="Wolter L."/>
            <person name="Daniel R."/>
            <person name="Brinkhoff T."/>
        </authorList>
    </citation>
    <scope>NUCLEOTIDE SEQUENCE [LARGE SCALE GENOMIC DNA]</scope>
    <source>
        <strain evidence="5 6">Lw-13e</strain>
    </source>
</reference>
<sequence>MSLVSQDGNLKVSFTLNGRATTVQTTSTRVVSDLLRDDMNMKGTRVSCGRTVCGACSVLVDGFPRAACSTFTFELEGRDVQTIEGVEGSDGSLDPVQTAFARKSAFQCGFCTSGMILLAKSLLAAHPDPDRETIIAWISSNICRCTGYELIIEAVQDAAKAIKAEAGA</sequence>
<dbReference type="InterPro" id="IPR001041">
    <property type="entry name" value="2Fe-2S_ferredoxin-type"/>
</dbReference>
<keyword evidence="5" id="KW-0560">Oxidoreductase</keyword>
<dbReference type="PANTHER" id="PTHR44379">
    <property type="entry name" value="OXIDOREDUCTASE WITH IRON-SULFUR SUBUNIT"/>
    <property type="match status" value="1"/>
</dbReference>
<evidence type="ECO:0000313" key="6">
    <source>
        <dbReference type="Proteomes" id="UP000283786"/>
    </source>
</evidence>
<dbReference type="PROSITE" id="PS51085">
    <property type="entry name" value="2FE2S_FER_2"/>
    <property type="match status" value="1"/>
</dbReference>
<dbReference type="InterPro" id="IPR036010">
    <property type="entry name" value="2Fe-2S_ferredoxin-like_sf"/>
</dbReference>
<dbReference type="InterPro" id="IPR012675">
    <property type="entry name" value="Beta-grasp_dom_sf"/>
</dbReference>
<organism evidence="5 6">
    <name type="scientific">Pseudooceanicola algae</name>
    <dbReference type="NCBI Taxonomy" id="1537215"/>
    <lineage>
        <taxon>Bacteria</taxon>
        <taxon>Pseudomonadati</taxon>
        <taxon>Pseudomonadota</taxon>
        <taxon>Alphaproteobacteria</taxon>
        <taxon>Rhodobacterales</taxon>
        <taxon>Paracoccaceae</taxon>
        <taxon>Pseudooceanicola</taxon>
    </lineage>
</organism>
<protein>
    <submittedName>
        <fullName evidence="5">4-hydroxybenzoyl-CoA reductase subunit gamma</fullName>
        <ecNumber evidence="5">1.1.7.1</ecNumber>
    </submittedName>
</protein>
<dbReference type="InterPro" id="IPR002888">
    <property type="entry name" value="2Fe-2S-bd"/>
</dbReference>
<proteinExistence type="predicted"/>
<keyword evidence="3" id="KW-0408">Iron</keyword>
<dbReference type="OrthoDB" id="7375656at2"/>
<evidence type="ECO:0000256" key="4">
    <source>
        <dbReference type="ARBA" id="ARBA00023014"/>
    </source>
</evidence>
<keyword evidence="2" id="KW-0479">Metal-binding</keyword>
<evidence type="ECO:0000256" key="2">
    <source>
        <dbReference type="ARBA" id="ARBA00022723"/>
    </source>
</evidence>
<keyword evidence="1" id="KW-0001">2Fe-2S</keyword>
<dbReference type="Gene3D" id="1.10.150.120">
    <property type="entry name" value="[2Fe-2S]-binding domain"/>
    <property type="match status" value="1"/>
</dbReference>
<accession>A0A418SLJ0</accession>
<dbReference type="SUPFAM" id="SSF54292">
    <property type="entry name" value="2Fe-2S ferredoxin-like"/>
    <property type="match status" value="1"/>
</dbReference>
<dbReference type="InterPro" id="IPR036884">
    <property type="entry name" value="2Fe-2S-bd_dom_sf"/>
</dbReference>
<dbReference type="GO" id="GO:0018525">
    <property type="term" value="F:4-hydroxybenzoyl-CoA reductase activity"/>
    <property type="evidence" value="ECO:0007669"/>
    <property type="project" value="UniProtKB-EC"/>
</dbReference>
<dbReference type="RefSeq" id="WP_119837580.1">
    <property type="nucleotide sequence ID" value="NZ_CP060436.1"/>
</dbReference>
<dbReference type="Gene3D" id="3.10.20.30">
    <property type="match status" value="1"/>
</dbReference>
<dbReference type="Pfam" id="PF01799">
    <property type="entry name" value="Fer2_2"/>
    <property type="match status" value="1"/>
</dbReference>
<dbReference type="EC" id="1.1.7.1" evidence="5"/>
<dbReference type="KEGG" id="palw:PSAL_018130"/>
<dbReference type="PANTHER" id="PTHR44379:SF8">
    <property type="entry name" value="XANTHINE DEHYDROGENASE IRON-SULFUR-BINDING SUBUNIT XDHC-RELATED"/>
    <property type="match status" value="1"/>
</dbReference>
<dbReference type="Proteomes" id="UP000283786">
    <property type="component" value="Chromosome"/>
</dbReference>
<keyword evidence="6" id="KW-1185">Reference proteome</keyword>